<dbReference type="KEGG" id="dmm:dnm_053610"/>
<proteinExistence type="predicted"/>
<evidence type="ECO:0000313" key="1">
    <source>
        <dbReference type="EMBL" id="QTA89311.1"/>
    </source>
</evidence>
<accession>A0A975BPH9</accession>
<protein>
    <submittedName>
        <fullName evidence="1">Uncharacterized protein</fullName>
    </submittedName>
</protein>
<dbReference type="EMBL" id="CP061800">
    <property type="protein sequence ID" value="QTA89311.1"/>
    <property type="molecule type" value="Genomic_DNA"/>
</dbReference>
<evidence type="ECO:0000313" key="2">
    <source>
        <dbReference type="Proteomes" id="UP000663722"/>
    </source>
</evidence>
<dbReference type="AlphaFoldDB" id="A0A975BPH9"/>
<keyword evidence="2" id="KW-1185">Reference proteome</keyword>
<gene>
    <name evidence="1" type="ORF">dnm_053610</name>
</gene>
<organism evidence="1 2">
    <name type="scientific">Desulfonema magnum</name>
    <dbReference type="NCBI Taxonomy" id="45655"/>
    <lineage>
        <taxon>Bacteria</taxon>
        <taxon>Pseudomonadati</taxon>
        <taxon>Thermodesulfobacteriota</taxon>
        <taxon>Desulfobacteria</taxon>
        <taxon>Desulfobacterales</taxon>
        <taxon>Desulfococcaceae</taxon>
        <taxon>Desulfonema</taxon>
    </lineage>
</organism>
<name>A0A975BPH9_9BACT</name>
<sequence>MGRREYSGAWVFCFWYPAEPTKTKIQINSEFQIRLNSGHCDL</sequence>
<reference evidence="1" key="1">
    <citation type="journal article" date="2021" name="Microb. Physiol.">
        <title>Proteogenomic Insights into the Physiology of Marine, Sulfate-Reducing, Filamentous Desulfonema limicola and Desulfonema magnum.</title>
        <authorList>
            <person name="Schnaars V."/>
            <person name="Wohlbrand L."/>
            <person name="Scheve S."/>
            <person name="Hinrichs C."/>
            <person name="Reinhardt R."/>
            <person name="Rabus R."/>
        </authorList>
    </citation>
    <scope>NUCLEOTIDE SEQUENCE</scope>
    <source>
        <strain evidence="1">4be13</strain>
    </source>
</reference>
<dbReference type="Proteomes" id="UP000663722">
    <property type="component" value="Chromosome"/>
</dbReference>